<dbReference type="Gene3D" id="1.10.1510.10">
    <property type="entry name" value="Uncharacterised protein YqeY/AIM41 PF09424, N-terminal domain"/>
    <property type="match status" value="1"/>
</dbReference>
<organism evidence="1 2">
    <name type="scientific">Candidatus Roizmanbacteria bacterium RIFCSPHIGHO2_02_FULL_43_11</name>
    <dbReference type="NCBI Taxonomy" id="1802043"/>
    <lineage>
        <taxon>Bacteria</taxon>
        <taxon>Candidatus Roizmaniibacteriota</taxon>
    </lineage>
</organism>
<dbReference type="AlphaFoldDB" id="A0A1F7HKE3"/>
<comment type="caution">
    <text evidence="1">The sequence shown here is derived from an EMBL/GenBank/DDBJ whole genome shotgun (WGS) entry which is preliminary data.</text>
</comment>
<accession>A0A1F7HKE3</accession>
<dbReference type="PANTHER" id="PTHR28055:SF1">
    <property type="entry name" value="ALTERED INHERITANCE OF MITOCHONDRIA PROTEIN 41, MITOCHONDRIAL"/>
    <property type="match status" value="1"/>
</dbReference>
<evidence type="ECO:0008006" key="3">
    <source>
        <dbReference type="Google" id="ProtNLM"/>
    </source>
</evidence>
<dbReference type="EMBL" id="MFZT01000011">
    <property type="protein sequence ID" value="OGK31679.1"/>
    <property type="molecule type" value="Genomic_DNA"/>
</dbReference>
<reference evidence="1 2" key="1">
    <citation type="journal article" date="2016" name="Nat. Commun.">
        <title>Thousands of microbial genomes shed light on interconnected biogeochemical processes in an aquifer system.</title>
        <authorList>
            <person name="Anantharaman K."/>
            <person name="Brown C.T."/>
            <person name="Hug L.A."/>
            <person name="Sharon I."/>
            <person name="Castelle C.J."/>
            <person name="Probst A.J."/>
            <person name="Thomas B.C."/>
            <person name="Singh A."/>
            <person name="Wilkins M.J."/>
            <person name="Karaoz U."/>
            <person name="Brodie E.L."/>
            <person name="Williams K.H."/>
            <person name="Hubbard S.S."/>
            <person name="Banfield J.F."/>
        </authorList>
    </citation>
    <scope>NUCLEOTIDE SEQUENCE [LARGE SCALE GENOMIC DNA]</scope>
</reference>
<name>A0A1F7HKE3_9BACT</name>
<dbReference type="GO" id="GO:0016884">
    <property type="term" value="F:carbon-nitrogen ligase activity, with glutamine as amido-N-donor"/>
    <property type="evidence" value="ECO:0007669"/>
    <property type="project" value="InterPro"/>
</dbReference>
<gene>
    <name evidence="1" type="ORF">A3D08_02500</name>
</gene>
<evidence type="ECO:0000313" key="2">
    <source>
        <dbReference type="Proteomes" id="UP000178098"/>
    </source>
</evidence>
<evidence type="ECO:0000313" key="1">
    <source>
        <dbReference type="EMBL" id="OGK31679.1"/>
    </source>
</evidence>
<sequence>MIIQKLQDDLIASLKSHQQNRVDIVRLMIAEIKNARIAKMDDLTGDEEVAVLKKMNKKLKEALEMFEKAGRTDLVEHNRTQLAIVQEYMPTEMTDEDLEKAISALIEHNQETFSAQPKSIIGIAMKSLSLQAEPSRIMAALQKRM</sequence>
<dbReference type="Pfam" id="PF09424">
    <property type="entry name" value="YqeY"/>
    <property type="match status" value="1"/>
</dbReference>
<proteinExistence type="predicted"/>
<dbReference type="PANTHER" id="PTHR28055">
    <property type="entry name" value="ALTERED INHERITANCE OF MITOCHONDRIA PROTEIN 41, MITOCHONDRIAL"/>
    <property type="match status" value="1"/>
</dbReference>
<protein>
    <recommendedName>
        <fullName evidence="3">Glutamyl-tRNA amidotransferase</fullName>
    </recommendedName>
</protein>
<dbReference type="Proteomes" id="UP000178098">
    <property type="component" value="Unassembled WGS sequence"/>
</dbReference>
<dbReference type="InterPro" id="IPR003789">
    <property type="entry name" value="Asn/Gln_tRNA_amidoTrase-B-like"/>
</dbReference>
<dbReference type="SUPFAM" id="SSF89095">
    <property type="entry name" value="GatB/YqeY motif"/>
    <property type="match status" value="1"/>
</dbReference>
<dbReference type="InterPro" id="IPR042184">
    <property type="entry name" value="YqeY/Aim41_N"/>
</dbReference>
<dbReference type="InterPro" id="IPR019004">
    <property type="entry name" value="YqeY/Aim41"/>
</dbReference>